<dbReference type="InterPro" id="IPR036188">
    <property type="entry name" value="FAD/NAD-bd_sf"/>
</dbReference>
<dbReference type="Gene3D" id="3.50.50.60">
    <property type="entry name" value="FAD/NAD(P)-binding domain"/>
    <property type="match status" value="2"/>
</dbReference>
<reference evidence="3 4" key="1">
    <citation type="submission" date="2020-06" db="EMBL/GenBank/DDBJ databases">
        <authorList>
            <person name="Scott K."/>
        </authorList>
    </citation>
    <scope>NUCLEOTIDE SEQUENCE [LARGE SCALE GENOMIC DNA]</scope>
    <source>
        <strain evidence="3 4">HH1</strain>
    </source>
</reference>
<dbReference type="Proteomes" id="UP001193680">
    <property type="component" value="Unassembled WGS sequence"/>
</dbReference>
<keyword evidence="4" id="KW-1185">Reference proteome</keyword>
<dbReference type="InterPro" id="IPR006311">
    <property type="entry name" value="TAT_signal"/>
</dbReference>
<sequence length="456" mass="49975">MSESISRRGLLKIAAGTAAAGAGTAALSGCSTIESMMGSDEGGSSDAFSIVSGKASLPAAKGPRVVVVGGGWSGLTMAKYLKRYYDKLDIVLVEKNSLFMSCPISNIWLAGAVDTDFLLHSYDDAAKNNGYIFFNATVINADRENRVVYTDQGSIDYDYLIVAPGIDYNYASIGVNPEQEFMLRKKFPAGFMPGSEHLTLKGKLEDFEGGVFIQTVPKGNYRCLPGPYERTCLIAEYMKREKIKGKVILLDQNPDITIKAEGFHHAFDNLYKDYVQYIPGVNITGVDPEKQQVIAETDGFKDTYDFADAAIYPSVRGAKLIEIMGLTKEGSQMEADIDPFTYQAKGDEHVYVTGDARPMGYSKSGNTSNSEAHYVAKVVAYHAQGKELPTWESPQTICFSAVKTEPLESIMVDAKYKYDGRTLAGFTDVTLKEKWTPAMGQGNIAWAEGMFNDMFR</sequence>
<dbReference type="Pfam" id="PF21706">
    <property type="entry name" value="FCSD_central"/>
    <property type="match status" value="1"/>
</dbReference>
<organism evidence="3 4">
    <name type="scientific">Thiomicrorhabdus heinhorstiae</name>
    <dbReference type="NCBI Taxonomy" id="2748010"/>
    <lineage>
        <taxon>Bacteria</taxon>
        <taxon>Pseudomonadati</taxon>
        <taxon>Pseudomonadota</taxon>
        <taxon>Gammaproteobacteria</taxon>
        <taxon>Thiotrichales</taxon>
        <taxon>Piscirickettsiaceae</taxon>
        <taxon>Thiomicrorhabdus</taxon>
    </lineage>
</organism>
<dbReference type="InterPro" id="IPR049386">
    <property type="entry name" value="FCSD_central"/>
</dbReference>
<dbReference type="InterPro" id="IPR052541">
    <property type="entry name" value="SQRD"/>
</dbReference>
<dbReference type="Pfam" id="PF07992">
    <property type="entry name" value="Pyr_redox_2"/>
    <property type="match status" value="1"/>
</dbReference>
<dbReference type="PROSITE" id="PS51318">
    <property type="entry name" value="TAT"/>
    <property type="match status" value="1"/>
</dbReference>
<reference evidence="3 4" key="2">
    <citation type="submission" date="2020-11" db="EMBL/GenBank/DDBJ databases">
        <title>Sulfur oxidizing isolate from Hospital Hole Sinkhole.</title>
        <authorList>
            <person name="Scott K.M."/>
        </authorList>
    </citation>
    <scope>NUCLEOTIDE SEQUENCE [LARGE SCALE GENOMIC DNA]</scope>
    <source>
        <strain evidence="3 4">HH1</strain>
    </source>
</reference>
<comment type="caution">
    <text evidence="3">The sequence shown here is derived from an EMBL/GenBank/DDBJ whole genome shotgun (WGS) entry which is preliminary data.</text>
</comment>
<evidence type="ECO:0000313" key="3">
    <source>
        <dbReference type="EMBL" id="MBF6058240.1"/>
    </source>
</evidence>
<dbReference type="PROSITE" id="PS51257">
    <property type="entry name" value="PROKAR_LIPOPROTEIN"/>
    <property type="match status" value="1"/>
</dbReference>
<name>A0ABS0BWU6_9GAMM</name>
<dbReference type="PANTHER" id="PTHR43755:SF1">
    <property type="entry name" value="FAD-DEPENDENT PYRIDINE NUCLEOTIDE-DISULPHIDE OXIDOREDUCTASE"/>
    <property type="match status" value="1"/>
</dbReference>
<evidence type="ECO:0000313" key="4">
    <source>
        <dbReference type="Proteomes" id="UP001193680"/>
    </source>
</evidence>
<dbReference type="SUPFAM" id="SSF51905">
    <property type="entry name" value="FAD/NAD(P)-binding domain"/>
    <property type="match status" value="2"/>
</dbReference>
<gene>
    <name evidence="3" type="ORF">H8792_007790</name>
</gene>
<dbReference type="RefSeq" id="WP_185978381.1">
    <property type="nucleotide sequence ID" value="NZ_JACBGI020000013.1"/>
</dbReference>
<protein>
    <submittedName>
        <fullName evidence="3">NAD(P)/FAD-dependent oxidoreductase</fullName>
    </submittedName>
</protein>
<feature type="domain" description="FAD/NAD(P)-binding" evidence="1">
    <location>
        <begin position="64"/>
        <end position="170"/>
    </location>
</feature>
<dbReference type="PANTHER" id="PTHR43755">
    <property type="match status" value="1"/>
</dbReference>
<accession>A0ABS0BWU6</accession>
<feature type="domain" description="Sulfide dehydrogenase [flavocytochrome c] flavoprotein chain central" evidence="2">
    <location>
        <begin position="200"/>
        <end position="297"/>
    </location>
</feature>
<dbReference type="InterPro" id="IPR023753">
    <property type="entry name" value="FAD/NAD-binding_dom"/>
</dbReference>
<evidence type="ECO:0000259" key="2">
    <source>
        <dbReference type="Pfam" id="PF21706"/>
    </source>
</evidence>
<evidence type="ECO:0000259" key="1">
    <source>
        <dbReference type="Pfam" id="PF07992"/>
    </source>
</evidence>
<dbReference type="EMBL" id="JACBGI020000013">
    <property type="protein sequence ID" value="MBF6058240.1"/>
    <property type="molecule type" value="Genomic_DNA"/>
</dbReference>
<proteinExistence type="predicted"/>